<name>A0A2K3DXS6_CHLRE</name>
<keyword evidence="1" id="KW-0812">Transmembrane</keyword>
<dbReference type="ExpressionAtlas" id="A0A2K3DXS6">
    <property type="expression patterns" value="baseline"/>
</dbReference>
<evidence type="ECO:0000313" key="2">
    <source>
        <dbReference type="EMBL" id="PNW85342.1"/>
    </source>
</evidence>
<dbReference type="EMBL" id="CM008964">
    <property type="protein sequence ID" value="PNW85342.1"/>
    <property type="molecule type" value="Genomic_DNA"/>
</dbReference>
<dbReference type="RefSeq" id="XP_042926186.1">
    <property type="nucleotide sequence ID" value="XM_043061058.1"/>
</dbReference>
<dbReference type="Proteomes" id="UP000006906">
    <property type="component" value="Chromosome 3"/>
</dbReference>
<dbReference type="OrthoDB" id="541517at2759"/>
<accession>A0A2K3DXS6</accession>
<dbReference type="InParanoid" id="A0A2K3DXS6"/>
<keyword evidence="3" id="KW-1185">Reference proteome</keyword>
<evidence type="ECO:0000256" key="1">
    <source>
        <dbReference type="SAM" id="Phobius"/>
    </source>
</evidence>
<dbReference type="Gramene" id="PNW85342">
    <property type="protein sequence ID" value="PNW85342"/>
    <property type="gene ID" value="CHLRE_03g181950v5"/>
</dbReference>
<protein>
    <submittedName>
        <fullName evidence="2">Uncharacterized protein</fullName>
    </submittedName>
</protein>
<evidence type="ECO:0000313" key="3">
    <source>
        <dbReference type="Proteomes" id="UP000006906"/>
    </source>
</evidence>
<feature type="transmembrane region" description="Helical" evidence="1">
    <location>
        <begin position="104"/>
        <end position="128"/>
    </location>
</feature>
<gene>
    <name evidence="2" type="ORF">CHLRE_03g181950v5</name>
</gene>
<reference evidence="2 3" key="1">
    <citation type="journal article" date="2007" name="Science">
        <title>The Chlamydomonas genome reveals the evolution of key animal and plant functions.</title>
        <authorList>
            <person name="Merchant S.S."/>
            <person name="Prochnik S.E."/>
            <person name="Vallon O."/>
            <person name="Harris E.H."/>
            <person name="Karpowicz S.J."/>
            <person name="Witman G.B."/>
            <person name="Terry A."/>
            <person name="Salamov A."/>
            <person name="Fritz-Laylin L.K."/>
            <person name="Marechal-Drouard L."/>
            <person name="Marshall W.F."/>
            <person name="Qu L.H."/>
            <person name="Nelson D.R."/>
            <person name="Sanderfoot A.A."/>
            <person name="Spalding M.H."/>
            <person name="Kapitonov V.V."/>
            <person name="Ren Q."/>
            <person name="Ferris P."/>
            <person name="Lindquist E."/>
            <person name="Shapiro H."/>
            <person name="Lucas S.M."/>
            <person name="Grimwood J."/>
            <person name="Schmutz J."/>
            <person name="Cardol P."/>
            <person name="Cerutti H."/>
            <person name="Chanfreau G."/>
            <person name="Chen C.L."/>
            <person name="Cognat V."/>
            <person name="Croft M.T."/>
            <person name="Dent R."/>
            <person name="Dutcher S."/>
            <person name="Fernandez E."/>
            <person name="Fukuzawa H."/>
            <person name="Gonzalez-Ballester D."/>
            <person name="Gonzalez-Halphen D."/>
            <person name="Hallmann A."/>
            <person name="Hanikenne M."/>
            <person name="Hippler M."/>
            <person name="Inwood W."/>
            <person name="Jabbari K."/>
            <person name="Kalanon M."/>
            <person name="Kuras R."/>
            <person name="Lefebvre P.A."/>
            <person name="Lemaire S.D."/>
            <person name="Lobanov A.V."/>
            <person name="Lohr M."/>
            <person name="Manuell A."/>
            <person name="Meier I."/>
            <person name="Mets L."/>
            <person name="Mittag M."/>
            <person name="Mittelmeier T."/>
            <person name="Moroney J.V."/>
            <person name="Moseley J."/>
            <person name="Napoli C."/>
            <person name="Nedelcu A.M."/>
            <person name="Niyogi K."/>
            <person name="Novoselov S.V."/>
            <person name="Paulsen I.T."/>
            <person name="Pazour G."/>
            <person name="Purton S."/>
            <person name="Ral J.P."/>
            <person name="Riano-Pachon D.M."/>
            <person name="Riekhof W."/>
            <person name="Rymarquis L."/>
            <person name="Schroda M."/>
            <person name="Stern D."/>
            <person name="Umen J."/>
            <person name="Willows R."/>
            <person name="Wilson N."/>
            <person name="Zimmer S.L."/>
            <person name="Allmer J."/>
            <person name="Balk J."/>
            <person name="Bisova K."/>
            <person name="Chen C.J."/>
            <person name="Elias M."/>
            <person name="Gendler K."/>
            <person name="Hauser C."/>
            <person name="Lamb M.R."/>
            <person name="Ledford H."/>
            <person name="Long J.C."/>
            <person name="Minagawa J."/>
            <person name="Page M.D."/>
            <person name="Pan J."/>
            <person name="Pootakham W."/>
            <person name="Roje S."/>
            <person name="Rose A."/>
            <person name="Stahlberg E."/>
            <person name="Terauchi A.M."/>
            <person name="Yang P."/>
            <person name="Ball S."/>
            <person name="Bowler C."/>
            <person name="Dieckmann C.L."/>
            <person name="Gladyshev V.N."/>
            <person name="Green P."/>
            <person name="Jorgensen R."/>
            <person name="Mayfield S."/>
            <person name="Mueller-Roeber B."/>
            <person name="Rajamani S."/>
            <person name="Sayre R.T."/>
            <person name="Brokstein P."/>
            <person name="Dubchak I."/>
            <person name="Goodstein D."/>
            <person name="Hornick L."/>
            <person name="Huang Y.W."/>
            <person name="Jhaveri J."/>
            <person name="Luo Y."/>
            <person name="Martinez D."/>
            <person name="Ngau W.C."/>
            <person name="Otillar B."/>
            <person name="Poliakov A."/>
            <person name="Porter A."/>
            <person name="Szajkowski L."/>
            <person name="Werner G."/>
            <person name="Zhou K."/>
            <person name="Grigoriev I.V."/>
            <person name="Rokhsar D.S."/>
            <person name="Grossman A.R."/>
        </authorList>
    </citation>
    <scope>NUCLEOTIDE SEQUENCE [LARGE SCALE GENOMIC DNA]</scope>
    <source>
        <strain evidence="3">CC-503</strain>
    </source>
</reference>
<organism evidence="2 3">
    <name type="scientific">Chlamydomonas reinhardtii</name>
    <name type="common">Chlamydomonas smithii</name>
    <dbReference type="NCBI Taxonomy" id="3055"/>
    <lineage>
        <taxon>Eukaryota</taxon>
        <taxon>Viridiplantae</taxon>
        <taxon>Chlorophyta</taxon>
        <taxon>core chlorophytes</taxon>
        <taxon>Chlorophyceae</taxon>
        <taxon>CS clade</taxon>
        <taxon>Chlamydomonadales</taxon>
        <taxon>Chlamydomonadaceae</taxon>
        <taxon>Chlamydomonas</taxon>
    </lineage>
</organism>
<sequence length="285" mass="30115">MSSAENPPPTVGVTMSPGSAYSHGYNDRFSPRCTRHLNGDRTSPGVGVWRQYAISISRFDSNGRSAIAAAVGHLPTKVRPRHAHRIKHGLELEKELVWVWRGMLIGLGIFFAFLAAITLGLIYAVGFASKNTVVENSTLVTRGTQAPVQVGNSAFTVDSRNMLVATHPGNSSNTTVPLLVQTTTVQTLKLLSSNMTASELQSVRKVYLKSTDGTELALKVTSCTLREDSSAPGRGLRVALLSTPSGMLQLRGEAVSVVAPGAGGVLLQQDGSPMAGLAGVFGMLS</sequence>
<dbReference type="GeneID" id="66052905"/>
<proteinExistence type="predicted"/>
<dbReference type="AlphaFoldDB" id="A0A2K3DXS6"/>
<dbReference type="KEGG" id="cre:CHLRE_03g181950v5"/>
<keyword evidence="1" id="KW-1133">Transmembrane helix</keyword>
<keyword evidence="1" id="KW-0472">Membrane</keyword>